<evidence type="ECO:0000313" key="1">
    <source>
        <dbReference type="EMBL" id="SVC58251.1"/>
    </source>
</evidence>
<gene>
    <name evidence="1" type="ORF">METZ01_LOCUS311105</name>
</gene>
<accession>A0A382NF97</accession>
<protein>
    <recommendedName>
        <fullName evidence="2">Metalloenzyme domain-containing protein</fullName>
    </recommendedName>
</protein>
<organism evidence="1">
    <name type="scientific">marine metagenome</name>
    <dbReference type="NCBI Taxonomy" id="408172"/>
    <lineage>
        <taxon>unclassified sequences</taxon>
        <taxon>metagenomes</taxon>
        <taxon>ecological metagenomes</taxon>
    </lineage>
</organism>
<name>A0A382NF97_9ZZZZ</name>
<dbReference type="EMBL" id="UINC01099180">
    <property type="protein sequence ID" value="SVC58251.1"/>
    <property type="molecule type" value="Genomic_DNA"/>
</dbReference>
<proteinExistence type="predicted"/>
<sequence>MKISSQFFVILLALCITGLNAKGKTRNVIFITFDGLRWEEVFYGADSLLINNDDFTKERKGMVKDFWADTPQIRREKLMPFFWNTINTEGQLYGNVRKGSVV</sequence>
<feature type="non-terminal residue" evidence="1">
    <location>
        <position position="102"/>
    </location>
</feature>
<evidence type="ECO:0008006" key="2">
    <source>
        <dbReference type="Google" id="ProtNLM"/>
    </source>
</evidence>
<dbReference type="AlphaFoldDB" id="A0A382NF97"/>
<reference evidence="1" key="1">
    <citation type="submission" date="2018-05" db="EMBL/GenBank/DDBJ databases">
        <authorList>
            <person name="Lanie J.A."/>
            <person name="Ng W.-L."/>
            <person name="Kazmierczak K.M."/>
            <person name="Andrzejewski T.M."/>
            <person name="Davidsen T.M."/>
            <person name="Wayne K.J."/>
            <person name="Tettelin H."/>
            <person name="Glass J.I."/>
            <person name="Rusch D."/>
            <person name="Podicherti R."/>
            <person name="Tsui H.-C.T."/>
            <person name="Winkler M.E."/>
        </authorList>
    </citation>
    <scope>NUCLEOTIDE SEQUENCE</scope>
</reference>